<dbReference type="InParanoid" id="A0A7I4DIT8"/>
<dbReference type="AlphaFoldDB" id="A0A7I4DIT8"/>
<organism evidence="3 4">
    <name type="scientific">Physcomitrium patens</name>
    <name type="common">Spreading-leaved earth moss</name>
    <name type="synonym">Physcomitrella patens</name>
    <dbReference type="NCBI Taxonomy" id="3218"/>
    <lineage>
        <taxon>Eukaryota</taxon>
        <taxon>Viridiplantae</taxon>
        <taxon>Streptophyta</taxon>
        <taxon>Embryophyta</taxon>
        <taxon>Bryophyta</taxon>
        <taxon>Bryophytina</taxon>
        <taxon>Bryopsida</taxon>
        <taxon>Funariidae</taxon>
        <taxon>Funariales</taxon>
        <taxon>Funariaceae</taxon>
        <taxon>Physcomitrium</taxon>
    </lineage>
</organism>
<dbReference type="FunCoup" id="A0A7I4DIT8">
    <property type="interactions" value="2433"/>
</dbReference>
<dbReference type="Gene3D" id="3.10.490.10">
    <property type="entry name" value="Gamma-glutamyl cyclotransferase-like"/>
    <property type="match status" value="1"/>
</dbReference>
<dbReference type="CDD" id="cd06661">
    <property type="entry name" value="GGCT_like"/>
    <property type="match status" value="1"/>
</dbReference>
<dbReference type="Pfam" id="PF04752">
    <property type="entry name" value="ChaC"/>
    <property type="match status" value="1"/>
</dbReference>
<evidence type="ECO:0000256" key="1">
    <source>
        <dbReference type="ARBA" id="ARBA00012344"/>
    </source>
</evidence>
<dbReference type="EC" id="4.3.2.7" evidence="1"/>
<dbReference type="EMBL" id="ABEU02000004">
    <property type="status" value="NOT_ANNOTATED_CDS"/>
    <property type="molecule type" value="Genomic_DNA"/>
</dbReference>
<reference evidence="3" key="3">
    <citation type="submission" date="2020-12" db="UniProtKB">
        <authorList>
            <consortium name="EnsemblPlants"/>
        </authorList>
    </citation>
    <scope>IDENTIFICATION</scope>
</reference>
<keyword evidence="2" id="KW-0456">Lyase</keyword>
<accession>A0A7I4DIT8</accession>
<dbReference type="InterPro" id="IPR036568">
    <property type="entry name" value="GGCT-like_sf"/>
</dbReference>
<dbReference type="InterPro" id="IPR006840">
    <property type="entry name" value="ChaC"/>
</dbReference>
<evidence type="ECO:0000313" key="4">
    <source>
        <dbReference type="Proteomes" id="UP000006727"/>
    </source>
</evidence>
<proteinExistence type="predicted"/>
<dbReference type="EnsemblPlants" id="Pp3c4_15710V3.2">
    <property type="protein sequence ID" value="Pp3c4_15710V3.2"/>
    <property type="gene ID" value="Pp3c4_15710"/>
</dbReference>
<keyword evidence="4" id="KW-1185">Reference proteome</keyword>
<dbReference type="PANTHER" id="PTHR12192:SF2">
    <property type="entry name" value="GLUTATHIONE-SPECIFIC GAMMA-GLUTAMYLCYCLOTRANSFERASE 2"/>
    <property type="match status" value="1"/>
</dbReference>
<dbReference type="InterPro" id="IPR013024">
    <property type="entry name" value="GGCT-like"/>
</dbReference>
<evidence type="ECO:0000256" key="2">
    <source>
        <dbReference type="ARBA" id="ARBA00023239"/>
    </source>
</evidence>
<dbReference type="GO" id="GO:0005737">
    <property type="term" value="C:cytoplasm"/>
    <property type="evidence" value="ECO:0000318"/>
    <property type="project" value="GO_Central"/>
</dbReference>
<dbReference type="GO" id="GO:0061928">
    <property type="term" value="F:glutathione specific gamma-glutamylcyclotransferase activity"/>
    <property type="evidence" value="ECO:0000318"/>
    <property type="project" value="GO_Central"/>
</dbReference>
<sequence length="339" mass="38549">MTAPYLGQRSFSGSVVMPDLAHNHAVTAEHSHQAVSSELGSVKENHRHRSLSVRHPSGIDSYCSAAWKYSWLQLQSGAQFWFSVKRSRLSRVLKATKSNSRSRSMVLWVFGYGSLIWKAGFDYDERVVGFIKGYTRVFNQASTDHRGTPDYPGRTVTLEPEEGAHVAGCAYRVSGYDAEQLVLSYLELREFEYDLRTFVDFFTEESPEEPVITGVLVYIGSPNRSKNRYYLGPAPLQNMASQIATARGPAGPNYEYLFRLEEALYGIGCEDEYIIELANEVRKLLGVYEDRNMGDFEDGRLQQAFEDVKLLQDYEDEKQYENYNSRKLLESFGPSLAKI</sequence>
<dbReference type="GO" id="GO:0006751">
    <property type="term" value="P:glutathione catabolic process"/>
    <property type="evidence" value="ECO:0000318"/>
    <property type="project" value="GO_Central"/>
</dbReference>
<dbReference type="SUPFAM" id="SSF110857">
    <property type="entry name" value="Gamma-glutamyl cyclotransferase-like"/>
    <property type="match status" value="1"/>
</dbReference>
<protein>
    <recommendedName>
        <fullName evidence="1">glutathione-specific gamma-glutamylcyclotransferase</fullName>
        <ecNumber evidence="1">4.3.2.7</ecNumber>
    </recommendedName>
</protein>
<dbReference type="Proteomes" id="UP000006727">
    <property type="component" value="Chromosome 4"/>
</dbReference>
<gene>
    <name evidence="3" type="primary">LOC112281175</name>
</gene>
<name>A0A7I4DIT8_PHYPA</name>
<reference evidence="3 4" key="2">
    <citation type="journal article" date="2018" name="Plant J.">
        <title>The Physcomitrella patens chromosome-scale assembly reveals moss genome structure and evolution.</title>
        <authorList>
            <person name="Lang D."/>
            <person name="Ullrich K.K."/>
            <person name="Murat F."/>
            <person name="Fuchs J."/>
            <person name="Jenkins J."/>
            <person name="Haas F.B."/>
            <person name="Piednoel M."/>
            <person name="Gundlach H."/>
            <person name="Van Bel M."/>
            <person name="Meyberg R."/>
            <person name="Vives C."/>
            <person name="Morata J."/>
            <person name="Symeonidi A."/>
            <person name="Hiss M."/>
            <person name="Muchero W."/>
            <person name="Kamisugi Y."/>
            <person name="Saleh O."/>
            <person name="Blanc G."/>
            <person name="Decker E.L."/>
            <person name="van Gessel N."/>
            <person name="Grimwood J."/>
            <person name="Hayes R.D."/>
            <person name="Graham S.W."/>
            <person name="Gunter L.E."/>
            <person name="McDaniel S.F."/>
            <person name="Hoernstein S.N.W."/>
            <person name="Larsson A."/>
            <person name="Li F.W."/>
            <person name="Perroud P.F."/>
            <person name="Phillips J."/>
            <person name="Ranjan P."/>
            <person name="Rokshar D.S."/>
            <person name="Rothfels C.J."/>
            <person name="Schneider L."/>
            <person name="Shu S."/>
            <person name="Stevenson D.W."/>
            <person name="Thummler F."/>
            <person name="Tillich M."/>
            <person name="Villarreal Aguilar J.C."/>
            <person name="Widiez T."/>
            <person name="Wong G.K."/>
            <person name="Wymore A."/>
            <person name="Zhang Y."/>
            <person name="Zimmer A.D."/>
            <person name="Quatrano R.S."/>
            <person name="Mayer K.F.X."/>
            <person name="Goodstein D."/>
            <person name="Casacuberta J.M."/>
            <person name="Vandepoele K."/>
            <person name="Reski R."/>
            <person name="Cuming A.C."/>
            <person name="Tuskan G.A."/>
            <person name="Maumus F."/>
            <person name="Salse J."/>
            <person name="Schmutz J."/>
            <person name="Rensing S.A."/>
        </authorList>
    </citation>
    <scope>NUCLEOTIDE SEQUENCE [LARGE SCALE GENOMIC DNA]</scope>
    <source>
        <strain evidence="3 4">cv. Gransden 2004</strain>
    </source>
</reference>
<dbReference type="Gramene" id="Pp3c4_15710V3.2">
    <property type="protein sequence ID" value="Pp3c4_15710V3.2"/>
    <property type="gene ID" value="Pp3c4_15710"/>
</dbReference>
<dbReference type="PANTHER" id="PTHR12192">
    <property type="entry name" value="CATION TRANSPORT PROTEIN CHAC-RELATED"/>
    <property type="match status" value="1"/>
</dbReference>
<evidence type="ECO:0000313" key="3">
    <source>
        <dbReference type="EnsemblPlants" id="Pp3c4_15710V3.2"/>
    </source>
</evidence>
<reference evidence="3 4" key="1">
    <citation type="journal article" date="2008" name="Science">
        <title>The Physcomitrella genome reveals evolutionary insights into the conquest of land by plants.</title>
        <authorList>
            <person name="Rensing S."/>
            <person name="Lang D."/>
            <person name="Zimmer A."/>
            <person name="Terry A."/>
            <person name="Salamov A."/>
            <person name="Shapiro H."/>
            <person name="Nishiyama T."/>
            <person name="Perroud P.-F."/>
            <person name="Lindquist E."/>
            <person name="Kamisugi Y."/>
            <person name="Tanahashi T."/>
            <person name="Sakakibara K."/>
            <person name="Fujita T."/>
            <person name="Oishi K."/>
            <person name="Shin-I T."/>
            <person name="Kuroki Y."/>
            <person name="Toyoda A."/>
            <person name="Suzuki Y."/>
            <person name="Hashimoto A."/>
            <person name="Yamaguchi K."/>
            <person name="Sugano A."/>
            <person name="Kohara Y."/>
            <person name="Fujiyama A."/>
            <person name="Anterola A."/>
            <person name="Aoki S."/>
            <person name="Ashton N."/>
            <person name="Barbazuk W.B."/>
            <person name="Barker E."/>
            <person name="Bennetzen J."/>
            <person name="Bezanilla M."/>
            <person name="Blankenship R."/>
            <person name="Cho S.H."/>
            <person name="Dutcher S."/>
            <person name="Estelle M."/>
            <person name="Fawcett J.A."/>
            <person name="Gundlach H."/>
            <person name="Hanada K."/>
            <person name="Heyl A."/>
            <person name="Hicks K.A."/>
            <person name="Hugh J."/>
            <person name="Lohr M."/>
            <person name="Mayer K."/>
            <person name="Melkozernov A."/>
            <person name="Murata T."/>
            <person name="Nelson D."/>
            <person name="Pils B."/>
            <person name="Prigge M."/>
            <person name="Reiss B."/>
            <person name="Renner T."/>
            <person name="Rombauts S."/>
            <person name="Rushton P."/>
            <person name="Sanderfoot A."/>
            <person name="Schween G."/>
            <person name="Shiu S.-H."/>
            <person name="Stueber K."/>
            <person name="Theodoulou F.L."/>
            <person name="Tu H."/>
            <person name="Van de Peer Y."/>
            <person name="Verrier P.J."/>
            <person name="Waters E."/>
            <person name="Wood A."/>
            <person name="Yang L."/>
            <person name="Cove D."/>
            <person name="Cuming A."/>
            <person name="Hasebe M."/>
            <person name="Lucas S."/>
            <person name="Mishler D.B."/>
            <person name="Reski R."/>
            <person name="Grigoriev I."/>
            <person name="Quatrano R.S."/>
            <person name="Boore J.L."/>
        </authorList>
    </citation>
    <scope>NUCLEOTIDE SEQUENCE [LARGE SCALE GENOMIC DNA]</scope>
    <source>
        <strain evidence="3 4">cv. Gransden 2004</strain>
    </source>
</reference>